<proteinExistence type="predicted"/>
<dbReference type="InterPro" id="IPR011894">
    <property type="entry name" value="PorC_KorC"/>
</dbReference>
<protein>
    <submittedName>
        <fullName evidence="3">2-oxoacid:acceptor oxidoreductase family protein</fullName>
    </submittedName>
</protein>
<evidence type="ECO:0000313" key="3">
    <source>
        <dbReference type="EMBL" id="MBL0423623.1"/>
    </source>
</evidence>
<name>A0ABS1JHC6_9BURK</name>
<keyword evidence="4" id="KW-1185">Reference proteome</keyword>
<dbReference type="InterPro" id="IPR051626">
    <property type="entry name" value="Oxidoreductase_gamma_subunit"/>
</dbReference>
<dbReference type="InterPro" id="IPR002869">
    <property type="entry name" value="Pyrv_flavodox_OxRed_cen"/>
</dbReference>
<evidence type="ECO:0000259" key="2">
    <source>
        <dbReference type="Pfam" id="PF01558"/>
    </source>
</evidence>
<dbReference type="Pfam" id="PF01558">
    <property type="entry name" value="POR"/>
    <property type="match status" value="1"/>
</dbReference>
<dbReference type="EMBL" id="JAEQND010000001">
    <property type="protein sequence ID" value="MBL0423623.1"/>
    <property type="molecule type" value="Genomic_DNA"/>
</dbReference>
<gene>
    <name evidence="3" type="ORF">JI746_00785</name>
</gene>
<dbReference type="Gene3D" id="3.40.920.10">
    <property type="entry name" value="Pyruvate-ferredoxin oxidoreductase, PFOR, domain III"/>
    <property type="match status" value="1"/>
</dbReference>
<accession>A0ABS1JHC6</accession>
<dbReference type="NCBIfam" id="TIGR02175">
    <property type="entry name" value="PorC_KorC"/>
    <property type="match status" value="1"/>
</dbReference>
<reference evidence="3 4" key="1">
    <citation type="journal article" date="2017" name="Int. J. Syst. Evol. Microbiol.">
        <title>Ramlibacter alkalitolerans sp. nov., alkali-tolerant bacterium isolated from soil of ginseng.</title>
        <authorList>
            <person name="Lee D.H."/>
            <person name="Cha C.J."/>
        </authorList>
    </citation>
    <scope>NUCLEOTIDE SEQUENCE [LARGE SCALE GENOMIC DNA]</scope>
    <source>
        <strain evidence="3 4">KACC 19305</strain>
    </source>
</reference>
<sequence length="181" mass="19125">MLQIVIQGRGGQGAQTAGNLLARAFFADGQQVQAFASYGGARRGTPVSSYIRVDDHPIRLRCDIEKADAILCFDASLLQPPLLSRARPDTLIVVNSVHTVAEWRENLPAYRVLPVDAIAIARSQGLGRIVNSALLGALARAIGSPGLEVLRGLLREGRQGEDNAAACLLGYAAAGAEEVPT</sequence>
<keyword evidence="1" id="KW-0560">Oxidoreductase</keyword>
<organism evidence="3 4">
    <name type="scientific">Ramlibacter alkalitolerans</name>
    <dbReference type="NCBI Taxonomy" id="2039631"/>
    <lineage>
        <taxon>Bacteria</taxon>
        <taxon>Pseudomonadati</taxon>
        <taxon>Pseudomonadota</taxon>
        <taxon>Betaproteobacteria</taxon>
        <taxon>Burkholderiales</taxon>
        <taxon>Comamonadaceae</taxon>
        <taxon>Ramlibacter</taxon>
    </lineage>
</organism>
<dbReference type="PANTHER" id="PTHR43366">
    <property type="entry name" value="PYRUVATE SYNTHASE SUBUNIT PORC"/>
    <property type="match status" value="1"/>
</dbReference>
<dbReference type="PANTHER" id="PTHR43366:SF1">
    <property type="entry name" value="PYRUVATE SYNTHASE SUBUNIT PORC"/>
    <property type="match status" value="1"/>
</dbReference>
<feature type="domain" description="Pyruvate/ketoisovalerate oxidoreductase catalytic" evidence="2">
    <location>
        <begin position="10"/>
        <end position="171"/>
    </location>
</feature>
<dbReference type="SUPFAM" id="SSF53323">
    <property type="entry name" value="Pyruvate-ferredoxin oxidoreductase, PFOR, domain III"/>
    <property type="match status" value="1"/>
</dbReference>
<dbReference type="InterPro" id="IPR019752">
    <property type="entry name" value="Pyrv/ketoisovalerate_OxRed_cat"/>
</dbReference>
<evidence type="ECO:0000256" key="1">
    <source>
        <dbReference type="ARBA" id="ARBA00023002"/>
    </source>
</evidence>
<comment type="caution">
    <text evidence="3">The sequence shown here is derived from an EMBL/GenBank/DDBJ whole genome shotgun (WGS) entry which is preliminary data.</text>
</comment>
<dbReference type="Proteomes" id="UP000622707">
    <property type="component" value="Unassembled WGS sequence"/>
</dbReference>
<evidence type="ECO:0000313" key="4">
    <source>
        <dbReference type="Proteomes" id="UP000622707"/>
    </source>
</evidence>
<dbReference type="RefSeq" id="WP_201686872.1">
    <property type="nucleotide sequence ID" value="NZ_JAEQND010000001.1"/>
</dbReference>